<sequence>MRRLLGAAVVMVILMAGCTGSDGGAGEPVGFRALADDHDAGNHVAGLFVVRTQPEWEQRWRGLMAKEGQPPAPPAVDWTTEMVVFYVLGTRPSGGYSVRIDEISVRDGRLTVRVEESRPGRSCDSADVLTNPFHAVATSASDATVAVDLDADSHRCT</sequence>
<keyword evidence="4" id="KW-1185">Reference proteome</keyword>
<evidence type="ECO:0000313" key="3">
    <source>
        <dbReference type="EMBL" id="SBV28492.1"/>
    </source>
</evidence>
<evidence type="ECO:0000259" key="2">
    <source>
        <dbReference type="Pfam" id="PF14343"/>
    </source>
</evidence>
<feature type="chain" id="PRO_5039498824" evidence="1">
    <location>
        <begin position="22"/>
        <end position="157"/>
    </location>
</feature>
<dbReference type="EMBL" id="LT598496">
    <property type="protein sequence ID" value="SBV28492.1"/>
    <property type="molecule type" value="Genomic_DNA"/>
</dbReference>
<gene>
    <name evidence="3" type="ORF">GA0070620_4035</name>
</gene>
<feature type="signal peptide" evidence="1">
    <location>
        <begin position="1"/>
        <end position="21"/>
    </location>
</feature>
<dbReference type="Pfam" id="PF14343">
    <property type="entry name" value="PrcB_C"/>
    <property type="match status" value="1"/>
</dbReference>
<name>A0A1C3N7C0_9ACTN</name>
<keyword evidence="1" id="KW-0732">Signal</keyword>
<feature type="domain" description="PrcB C-terminal" evidence="2">
    <location>
        <begin position="82"/>
        <end position="138"/>
    </location>
</feature>
<dbReference type="AlphaFoldDB" id="A0A1C3N7C0"/>
<proteinExistence type="predicted"/>
<dbReference type="STRING" id="307121.GA0070620_4035"/>
<accession>A0A1C3N7C0</accession>
<evidence type="ECO:0000256" key="1">
    <source>
        <dbReference type="SAM" id="SignalP"/>
    </source>
</evidence>
<dbReference type="PROSITE" id="PS51257">
    <property type="entry name" value="PROKAR_LIPOPROTEIN"/>
    <property type="match status" value="1"/>
</dbReference>
<protein>
    <submittedName>
        <fullName evidence="3">PrcB C-terminal</fullName>
    </submittedName>
</protein>
<dbReference type="Proteomes" id="UP000199393">
    <property type="component" value="Chromosome I"/>
</dbReference>
<dbReference type="InterPro" id="IPR025748">
    <property type="entry name" value="PrcB_C_dom"/>
</dbReference>
<evidence type="ECO:0000313" key="4">
    <source>
        <dbReference type="Proteomes" id="UP000199393"/>
    </source>
</evidence>
<organism evidence="3 4">
    <name type="scientific">Micromonospora krabiensis</name>
    <dbReference type="NCBI Taxonomy" id="307121"/>
    <lineage>
        <taxon>Bacteria</taxon>
        <taxon>Bacillati</taxon>
        <taxon>Actinomycetota</taxon>
        <taxon>Actinomycetes</taxon>
        <taxon>Micromonosporales</taxon>
        <taxon>Micromonosporaceae</taxon>
        <taxon>Micromonospora</taxon>
    </lineage>
</organism>
<reference evidence="4" key="1">
    <citation type="submission" date="2016-06" db="EMBL/GenBank/DDBJ databases">
        <authorList>
            <person name="Varghese N."/>
            <person name="Submissions Spin"/>
        </authorList>
    </citation>
    <scope>NUCLEOTIDE SEQUENCE [LARGE SCALE GENOMIC DNA]</scope>
    <source>
        <strain evidence="4">DSM 45344</strain>
    </source>
</reference>